<feature type="compositionally biased region" description="Low complexity" evidence="1">
    <location>
        <begin position="55"/>
        <end position="65"/>
    </location>
</feature>
<reference evidence="3 4" key="1">
    <citation type="submission" date="2023-01" db="EMBL/GenBank/DDBJ databases">
        <title>Analysis of 21 Apiospora genomes using comparative genomics revels a genus with tremendous synthesis potential of carbohydrate active enzymes and secondary metabolites.</title>
        <authorList>
            <person name="Sorensen T."/>
        </authorList>
    </citation>
    <scope>NUCLEOTIDE SEQUENCE [LARGE SCALE GENOMIC DNA]</scope>
    <source>
        <strain evidence="3 4">CBS 24483</strain>
    </source>
</reference>
<evidence type="ECO:0000256" key="2">
    <source>
        <dbReference type="SAM" id="Phobius"/>
    </source>
</evidence>
<gene>
    <name evidence="3" type="ORF">PG986_004424</name>
</gene>
<evidence type="ECO:0000256" key="1">
    <source>
        <dbReference type="SAM" id="MobiDB-lite"/>
    </source>
</evidence>
<feature type="region of interest" description="Disordered" evidence="1">
    <location>
        <begin position="205"/>
        <end position="239"/>
    </location>
</feature>
<name>A0ABR1QMJ7_9PEZI</name>
<comment type="caution">
    <text evidence="3">The sequence shown here is derived from an EMBL/GenBank/DDBJ whole genome shotgun (WGS) entry which is preliminary data.</text>
</comment>
<dbReference type="EMBL" id="JAQQWE010000003">
    <property type="protein sequence ID" value="KAK7959570.1"/>
    <property type="molecule type" value="Genomic_DNA"/>
</dbReference>
<proteinExistence type="predicted"/>
<dbReference type="GeneID" id="92073708"/>
<feature type="compositionally biased region" description="Basic and acidic residues" evidence="1">
    <location>
        <begin position="18"/>
        <end position="27"/>
    </location>
</feature>
<keyword evidence="4" id="KW-1185">Reference proteome</keyword>
<feature type="region of interest" description="Disordered" evidence="1">
    <location>
        <begin position="1"/>
        <end position="187"/>
    </location>
</feature>
<feature type="compositionally biased region" description="Basic and acidic residues" evidence="1">
    <location>
        <begin position="214"/>
        <end position="228"/>
    </location>
</feature>
<protein>
    <submittedName>
        <fullName evidence="3">Uncharacterized protein</fullName>
    </submittedName>
</protein>
<organism evidence="3 4">
    <name type="scientific">Apiospora aurea</name>
    <dbReference type="NCBI Taxonomy" id="335848"/>
    <lineage>
        <taxon>Eukaryota</taxon>
        <taxon>Fungi</taxon>
        <taxon>Dikarya</taxon>
        <taxon>Ascomycota</taxon>
        <taxon>Pezizomycotina</taxon>
        <taxon>Sordariomycetes</taxon>
        <taxon>Xylariomycetidae</taxon>
        <taxon>Amphisphaeriales</taxon>
        <taxon>Apiosporaceae</taxon>
        <taxon>Apiospora</taxon>
    </lineage>
</organism>
<feature type="region of interest" description="Disordered" evidence="1">
    <location>
        <begin position="386"/>
        <end position="465"/>
    </location>
</feature>
<keyword evidence="2" id="KW-1133">Transmembrane helix</keyword>
<accession>A0ABR1QMJ7</accession>
<evidence type="ECO:0000313" key="3">
    <source>
        <dbReference type="EMBL" id="KAK7959570.1"/>
    </source>
</evidence>
<keyword evidence="2" id="KW-0472">Membrane</keyword>
<feature type="transmembrane region" description="Helical" evidence="2">
    <location>
        <begin position="289"/>
        <end position="309"/>
    </location>
</feature>
<evidence type="ECO:0000313" key="4">
    <source>
        <dbReference type="Proteomes" id="UP001391051"/>
    </source>
</evidence>
<keyword evidence="2" id="KW-0812">Transmembrane</keyword>
<feature type="compositionally biased region" description="Basic and acidic residues" evidence="1">
    <location>
        <begin position="401"/>
        <end position="414"/>
    </location>
</feature>
<dbReference type="RefSeq" id="XP_066703273.1">
    <property type="nucleotide sequence ID" value="XM_066840646.1"/>
</dbReference>
<dbReference type="Proteomes" id="UP001391051">
    <property type="component" value="Unassembled WGS sequence"/>
</dbReference>
<feature type="compositionally biased region" description="Polar residues" evidence="1">
    <location>
        <begin position="89"/>
        <end position="102"/>
    </location>
</feature>
<sequence length="465" mass="50970">MVLPGSNMFRRGASTRAGDVEEQREGAPEMIEGGQSPTATTRTRRLSLRLPQFSNGRRTGNTNAANGGGQEPPRAHTDGIQPGEVESPKSPNFNINLTNMPSTRLHLPNLARTWTRGSSGPPTRPSSLHEAEQRGGGGGGDNPRPSMQSERPRPTTQEQQGQQPDRLPVIEEPQPARTRQSEEGQSSFMQRFRGADPAEMHLADMANRGRQRTRRCDRSDGSASDRDGGPATGGRRPPVIFSFASPGSRAGASGTKFYAAFLYSSLPPASYTSGDLALSLTKNINNSEFTILLILIILATTIFFCHGLIKLCLFVMRPRTAEEQERARLPNMFHPGGYAIPQRPIRVVLARDEEAAGLESETNKLQPPAYGLWRESVRVDPNRIYWARNEQSPPPTSSSGRETEGEERSERDPVRPATARPPSYSSEDGVAYVVEARPRSMAPLTDVPLPPQPAETQTMPHRPAW</sequence>
<feature type="compositionally biased region" description="Polar residues" evidence="1">
    <location>
        <begin position="145"/>
        <end position="163"/>
    </location>
</feature>